<accession>A0A8E2JK53</accession>
<organism evidence="1 2">
    <name type="scientific">Lepidopterella palustris CBS 459.81</name>
    <dbReference type="NCBI Taxonomy" id="1314670"/>
    <lineage>
        <taxon>Eukaryota</taxon>
        <taxon>Fungi</taxon>
        <taxon>Dikarya</taxon>
        <taxon>Ascomycota</taxon>
        <taxon>Pezizomycotina</taxon>
        <taxon>Dothideomycetes</taxon>
        <taxon>Pleosporomycetidae</taxon>
        <taxon>Mytilinidiales</taxon>
        <taxon>Argynnaceae</taxon>
        <taxon>Lepidopterella</taxon>
    </lineage>
</organism>
<proteinExistence type="predicted"/>
<dbReference type="AlphaFoldDB" id="A0A8E2JK53"/>
<dbReference type="Proteomes" id="UP000250266">
    <property type="component" value="Unassembled WGS sequence"/>
</dbReference>
<protein>
    <recommendedName>
        <fullName evidence="3">F-box domain-containing protein</fullName>
    </recommendedName>
</protein>
<sequence>MFKRKHSDSLPSESACPLLSKMREDDIMPDSAAFLEADQCLESVERCRFLELPTELRLMIYDHLLVSYEPLESRDARNDKRYNLSFAILRVNQFVYHEASVLFYQNNIFNISRPANSNAGNFSANDSNQINPPLPRHHWPFLRNISIDLMYTPETSQPESKDAHWSWSRDDPGCVSYIRSLTSLLQLSGPQLRRLKLTANATGSAFARKSLGSFFICDRDRAFVRTLAALKVGTVPIHFDFPDSYFHIEIDARAFLSRSILLMACQVMFCQSQARIDRLLATFGNELSASSLEAERMDLSPLVFKAWNREGH</sequence>
<evidence type="ECO:0000313" key="2">
    <source>
        <dbReference type="Proteomes" id="UP000250266"/>
    </source>
</evidence>
<gene>
    <name evidence="1" type="ORF">K432DRAFT_377678</name>
</gene>
<evidence type="ECO:0008006" key="3">
    <source>
        <dbReference type="Google" id="ProtNLM"/>
    </source>
</evidence>
<evidence type="ECO:0000313" key="1">
    <source>
        <dbReference type="EMBL" id="OCK85439.1"/>
    </source>
</evidence>
<reference evidence="1 2" key="1">
    <citation type="journal article" date="2016" name="Nat. Commun.">
        <title>Ectomycorrhizal ecology is imprinted in the genome of the dominant symbiotic fungus Cenococcum geophilum.</title>
        <authorList>
            <consortium name="DOE Joint Genome Institute"/>
            <person name="Peter M."/>
            <person name="Kohler A."/>
            <person name="Ohm R.A."/>
            <person name="Kuo A."/>
            <person name="Krutzmann J."/>
            <person name="Morin E."/>
            <person name="Arend M."/>
            <person name="Barry K.W."/>
            <person name="Binder M."/>
            <person name="Choi C."/>
            <person name="Clum A."/>
            <person name="Copeland A."/>
            <person name="Grisel N."/>
            <person name="Haridas S."/>
            <person name="Kipfer T."/>
            <person name="LaButti K."/>
            <person name="Lindquist E."/>
            <person name="Lipzen A."/>
            <person name="Maire R."/>
            <person name="Meier B."/>
            <person name="Mihaltcheva S."/>
            <person name="Molinier V."/>
            <person name="Murat C."/>
            <person name="Poggeler S."/>
            <person name="Quandt C.A."/>
            <person name="Sperisen C."/>
            <person name="Tritt A."/>
            <person name="Tisserant E."/>
            <person name="Crous P.W."/>
            <person name="Henrissat B."/>
            <person name="Nehls U."/>
            <person name="Egli S."/>
            <person name="Spatafora J.W."/>
            <person name="Grigoriev I.V."/>
            <person name="Martin F.M."/>
        </authorList>
    </citation>
    <scope>NUCLEOTIDE SEQUENCE [LARGE SCALE GENOMIC DNA]</scope>
    <source>
        <strain evidence="1 2">CBS 459.81</strain>
    </source>
</reference>
<dbReference type="InterPro" id="IPR038883">
    <property type="entry name" value="AN11006-like"/>
</dbReference>
<dbReference type="EMBL" id="KV744819">
    <property type="protein sequence ID" value="OCK85439.1"/>
    <property type="molecule type" value="Genomic_DNA"/>
</dbReference>
<dbReference type="PANTHER" id="PTHR42085">
    <property type="entry name" value="F-BOX DOMAIN-CONTAINING PROTEIN"/>
    <property type="match status" value="1"/>
</dbReference>
<name>A0A8E2JK53_9PEZI</name>
<dbReference type="PANTHER" id="PTHR42085:SF1">
    <property type="entry name" value="F-BOX DOMAIN-CONTAINING PROTEIN"/>
    <property type="match status" value="1"/>
</dbReference>
<keyword evidence="2" id="KW-1185">Reference proteome</keyword>
<dbReference type="OrthoDB" id="62952at2759"/>